<accession>A0AAN6MQU5</accession>
<proteinExistence type="predicted"/>
<feature type="region of interest" description="Disordered" evidence="1">
    <location>
        <begin position="138"/>
        <end position="273"/>
    </location>
</feature>
<feature type="region of interest" description="Disordered" evidence="1">
    <location>
        <begin position="400"/>
        <end position="419"/>
    </location>
</feature>
<reference evidence="2" key="2">
    <citation type="submission" date="2023-05" db="EMBL/GenBank/DDBJ databases">
        <authorList>
            <consortium name="Lawrence Berkeley National Laboratory"/>
            <person name="Steindorff A."/>
            <person name="Hensen N."/>
            <person name="Bonometti L."/>
            <person name="Westerberg I."/>
            <person name="Brannstrom I.O."/>
            <person name="Guillou S."/>
            <person name="Cros-Aarteil S."/>
            <person name="Calhoun S."/>
            <person name="Haridas S."/>
            <person name="Kuo A."/>
            <person name="Mondo S."/>
            <person name="Pangilinan J."/>
            <person name="Riley R."/>
            <person name="Labutti K."/>
            <person name="Andreopoulos B."/>
            <person name="Lipzen A."/>
            <person name="Chen C."/>
            <person name="Yanf M."/>
            <person name="Daum C."/>
            <person name="Ng V."/>
            <person name="Clum A."/>
            <person name="Ohm R."/>
            <person name="Martin F."/>
            <person name="Silar P."/>
            <person name="Natvig D."/>
            <person name="Lalanne C."/>
            <person name="Gautier V."/>
            <person name="Ament-Velasquez S.L."/>
            <person name="Kruys A."/>
            <person name="Hutchinson M.I."/>
            <person name="Powell A.J."/>
            <person name="Barry K."/>
            <person name="Miller A.N."/>
            <person name="Grigoriev I.V."/>
            <person name="Debuchy R."/>
            <person name="Gladieux P."/>
            <person name="Thoren M.H."/>
            <person name="Johannesson H."/>
        </authorList>
    </citation>
    <scope>NUCLEOTIDE SEQUENCE</scope>
    <source>
        <strain evidence="2">CBS 103.79</strain>
    </source>
</reference>
<feature type="compositionally biased region" description="Pro residues" evidence="1">
    <location>
        <begin position="262"/>
        <end position="273"/>
    </location>
</feature>
<name>A0AAN6MQU5_9PEZI</name>
<comment type="caution">
    <text evidence="2">The sequence shown here is derived from an EMBL/GenBank/DDBJ whole genome shotgun (WGS) entry which is preliminary data.</text>
</comment>
<dbReference type="AlphaFoldDB" id="A0AAN6MQU5"/>
<feature type="compositionally biased region" description="Polar residues" evidence="1">
    <location>
        <begin position="144"/>
        <end position="158"/>
    </location>
</feature>
<evidence type="ECO:0000313" key="2">
    <source>
        <dbReference type="EMBL" id="KAK3904298.1"/>
    </source>
</evidence>
<reference evidence="2" key="1">
    <citation type="journal article" date="2023" name="Mol. Phylogenet. Evol.">
        <title>Genome-scale phylogeny and comparative genomics of the fungal order Sordariales.</title>
        <authorList>
            <person name="Hensen N."/>
            <person name="Bonometti L."/>
            <person name="Westerberg I."/>
            <person name="Brannstrom I.O."/>
            <person name="Guillou S."/>
            <person name="Cros-Aarteil S."/>
            <person name="Calhoun S."/>
            <person name="Haridas S."/>
            <person name="Kuo A."/>
            <person name="Mondo S."/>
            <person name="Pangilinan J."/>
            <person name="Riley R."/>
            <person name="LaButti K."/>
            <person name="Andreopoulos B."/>
            <person name="Lipzen A."/>
            <person name="Chen C."/>
            <person name="Yan M."/>
            <person name="Daum C."/>
            <person name="Ng V."/>
            <person name="Clum A."/>
            <person name="Steindorff A."/>
            <person name="Ohm R.A."/>
            <person name="Martin F."/>
            <person name="Silar P."/>
            <person name="Natvig D.O."/>
            <person name="Lalanne C."/>
            <person name="Gautier V."/>
            <person name="Ament-Velasquez S.L."/>
            <person name="Kruys A."/>
            <person name="Hutchinson M.I."/>
            <person name="Powell A.J."/>
            <person name="Barry K."/>
            <person name="Miller A.N."/>
            <person name="Grigoriev I.V."/>
            <person name="Debuchy R."/>
            <person name="Gladieux P."/>
            <person name="Hiltunen Thoren M."/>
            <person name="Johannesson H."/>
        </authorList>
    </citation>
    <scope>NUCLEOTIDE SEQUENCE</scope>
    <source>
        <strain evidence="2">CBS 103.79</strain>
    </source>
</reference>
<evidence type="ECO:0000313" key="3">
    <source>
        <dbReference type="Proteomes" id="UP001303889"/>
    </source>
</evidence>
<organism evidence="2 3">
    <name type="scientific">Staphylotrichum tortipilum</name>
    <dbReference type="NCBI Taxonomy" id="2831512"/>
    <lineage>
        <taxon>Eukaryota</taxon>
        <taxon>Fungi</taxon>
        <taxon>Dikarya</taxon>
        <taxon>Ascomycota</taxon>
        <taxon>Pezizomycotina</taxon>
        <taxon>Sordariomycetes</taxon>
        <taxon>Sordariomycetidae</taxon>
        <taxon>Sordariales</taxon>
        <taxon>Chaetomiaceae</taxon>
        <taxon>Staphylotrichum</taxon>
    </lineage>
</organism>
<dbReference type="EMBL" id="MU855404">
    <property type="protein sequence ID" value="KAK3904298.1"/>
    <property type="molecule type" value="Genomic_DNA"/>
</dbReference>
<dbReference type="Proteomes" id="UP001303889">
    <property type="component" value="Unassembled WGS sequence"/>
</dbReference>
<evidence type="ECO:0000256" key="1">
    <source>
        <dbReference type="SAM" id="MobiDB-lite"/>
    </source>
</evidence>
<protein>
    <submittedName>
        <fullName evidence="2">Uncharacterized protein</fullName>
    </submittedName>
</protein>
<gene>
    <name evidence="2" type="ORF">C8A05DRAFT_31925</name>
</gene>
<keyword evidence="3" id="KW-1185">Reference proteome</keyword>
<feature type="compositionally biased region" description="Acidic residues" evidence="1">
    <location>
        <begin position="191"/>
        <end position="208"/>
    </location>
</feature>
<sequence>MPPKEKKERTTNFRSFETQSRLLAALVASLDNHRFDYKKIAKLYGGSATESAMEHRFRALKCQAELLRALVNRGVDPEPYRVYEIKNKEEIQKYFGASTPDGIGFQFRSINKGANTLKAAVAKGEDPVEAFAAQLKGGPGLASSVPNTPSHPRTTAASTKRARPVKATPGSGSAATPASKRRKPVKIEPISDVELDDDVDSSDVDYSELDFSPSKQLKPKVLSTPKKNPGSLLPHSAWAKPAPKTENDDSQPAPRPRHVAIAPPPAAPAAPSPSPYTLAPIAGLASATPAVPNGYTNPATSLAYNYIPADPLSSSATPSGTNSPAPVALPTRRGSAFSASSFTPIGSSPVTPTLGFSDPAAPAANGAGTVRTAANTAHTTGMSPPIVISSSPTPSIIATAPAPAPTNQQPQRQRTQPASTGITMQDDLFTPFAASANSGTNHHSHNAHEARFAVELDFGGFGEEDDEDDMGDI</sequence>